<keyword evidence="4" id="KW-0547">Nucleotide-binding</keyword>
<gene>
    <name evidence="9" type="ORF">OIU79_031257</name>
</gene>
<reference evidence="9" key="1">
    <citation type="submission" date="2022-11" db="EMBL/GenBank/DDBJ databases">
        <authorList>
            <person name="Hyden B.L."/>
            <person name="Feng K."/>
            <person name="Yates T."/>
            <person name="Jawdy S."/>
            <person name="Smart L.B."/>
            <person name="Muchero W."/>
        </authorList>
    </citation>
    <scope>NUCLEOTIDE SEQUENCE</scope>
    <source>
        <tissue evidence="9">Shoot tip</tissue>
    </source>
</reference>
<dbReference type="Gene3D" id="1.10.510.10">
    <property type="entry name" value="Transferase(Phosphotransferase) domain 1"/>
    <property type="match status" value="1"/>
</dbReference>
<evidence type="ECO:0000256" key="8">
    <source>
        <dbReference type="ARBA" id="ARBA00048679"/>
    </source>
</evidence>
<dbReference type="EC" id="2.7.11.1" evidence="1"/>
<dbReference type="EMBL" id="JAPFFK010000009">
    <property type="protein sequence ID" value="KAJ6745072.1"/>
    <property type="molecule type" value="Genomic_DNA"/>
</dbReference>
<evidence type="ECO:0000256" key="7">
    <source>
        <dbReference type="ARBA" id="ARBA00047899"/>
    </source>
</evidence>
<keyword evidence="3" id="KW-0808">Transferase</keyword>
<evidence type="ECO:0000256" key="2">
    <source>
        <dbReference type="ARBA" id="ARBA00022527"/>
    </source>
</evidence>
<proteinExistence type="predicted"/>
<evidence type="ECO:0000256" key="1">
    <source>
        <dbReference type="ARBA" id="ARBA00012513"/>
    </source>
</evidence>
<evidence type="ECO:0000313" key="10">
    <source>
        <dbReference type="Proteomes" id="UP001151532"/>
    </source>
</evidence>
<evidence type="ECO:0000256" key="3">
    <source>
        <dbReference type="ARBA" id="ARBA00022679"/>
    </source>
</evidence>
<dbReference type="InterPro" id="IPR011009">
    <property type="entry name" value="Kinase-like_dom_sf"/>
</dbReference>
<dbReference type="Proteomes" id="UP001151532">
    <property type="component" value="Chromosome 19"/>
</dbReference>
<dbReference type="OrthoDB" id="676979at2759"/>
<dbReference type="GO" id="GO:0005524">
    <property type="term" value="F:ATP binding"/>
    <property type="evidence" value="ECO:0007669"/>
    <property type="project" value="UniProtKB-KW"/>
</dbReference>
<sequence>MKVTEKCDVYSFGVVTMEVMIGRHPGDLISTLLSPDSSSSSSMPPIAQHTLLKDVLDQRISLPRTGAAEGVVHMMKIAIACLHPNPPVSAYNGKNLFGAHNQVASTPKGILHNNFGRSLLI</sequence>
<dbReference type="AlphaFoldDB" id="A0A9Q0VAW6"/>
<comment type="caution">
    <text evidence="9">The sequence shown here is derived from an EMBL/GenBank/DDBJ whole genome shotgun (WGS) entry which is preliminary data.</text>
</comment>
<comment type="catalytic activity">
    <reaction evidence="8">
        <text>L-seryl-[protein] + ATP = O-phospho-L-seryl-[protein] + ADP + H(+)</text>
        <dbReference type="Rhea" id="RHEA:17989"/>
        <dbReference type="Rhea" id="RHEA-COMP:9863"/>
        <dbReference type="Rhea" id="RHEA-COMP:11604"/>
        <dbReference type="ChEBI" id="CHEBI:15378"/>
        <dbReference type="ChEBI" id="CHEBI:29999"/>
        <dbReference type="ChEBI" id="CHEBI:30616"/>
        <dbReference type="ChEBI" id="CHEBI:83421"/>
        <dbReference type="ChEBI" id="CHEBI:456216"/>
        <dbReference type="EC" id="2.7.11.1"/>
    </reaction>
</comment>
<keyword evidence="10" id="KW-1185">Reference proteome</keyword>
<keyword evidence="5" id="KW-0418">Kinase</keyword>
<dbReference type="PANTHER" id="PTHR48005">
    <property type="entry name" value="LEUCINE RICH REPEAT KINASE 2"/>
    <property type="match status" value="1"/>
</dbReference>
<evidence type="ECO:0000256" key="5">
    <source>
        <dbReference type="ARBA" id="ARBA00022777"/>
    </source>
</evidence>
<evidence type="ECO:0000256" key="6">
    <source>
        <dbReference type="ARBA" id="ARBA00022840"/>
    </source>
</evidence>
<evidence type="ECO:0000313" key="9">
    <source>
        <dbReference type="EMBL" id="KAJ6745072.1"/>
    </source>
</evidence>
<keyword evidence="6" id="KW-0067">ATP-binding</keyword>
<dbReference type="GO" id="GO:0004674">
    <property type="term" value="F:protein serine/threonine kinase activity"/>
    <property type="evidence" value="ECO:0007669"/>
    <property type="project" value="UniProtKB-KW"/>
</dbReference>
<dbReference type="PANTHER" id="PTHR48005:SF72">
    <property type="entry name" value="REPEAT RECEPTOR-LIKE PROTEIN KINASE FAMILY PROTEIN, PUTATIVE-RELATED"/>
    <property type="match status" value="1"/>
</dbReference>
<dbReference type="SUPFAM" id="SSF56112">
    <property type="entry name" value="Protein kinase-like (PK-like)"/>
    <property type="match status" value="1"/>
</dbReference>
<protein>
    <recommendedName>
        <fullName evidence="1">non-specific serine/threonine protein kinase</fullName>
        <ecNumber evidence="1">2.7.11.1</ecNumber>
    </recommendedName>
</protein>
<dbReference type="InterPro" id="IPR051420">
    <property type="entry name" value="Ser_Thr_Kinases_DiverseReg"/>
</dbReference>
<reference evidence="9" key="2">
    <citation type="journal article" date="2023" name="Int. J. Mol. Sci.">
        <title>De Novo Assembly and Annotation of 11 Diverse Shrub Willow (Salix) Genomes Reveals Novel Gene Organization in Sex-Linked Regions.</title>
        <authorList>
            <person name="Hyden B."/>
            <person name="Feng K."/>
            <person name="Yates T.B."/>
            <person name="Jawdy S."/>
            <person name="Cereghino C."/>
            <person name="Smart L.B."/>
            <person name="Muchero W."/>
        </authorList>
    </citation>
    <scope>NUCLEOTIDE SEQUENCE</scope>
    <source>
        <tissue evidence="9">Shoot tip</tissue>
    </source>
</reference>
<evidence type="ECO:0000256" key="4">
    <source>
        <dbReference type="ARBA" id="ARBA00022741"/>
    </source>
</evidence>
<name>A0A9Q0VAW6_SALPP</name>
<comment type="catalytic activity">
    <reaction evidence="7">
        <text>L-threonyl-[protein] + ATP = O-phospho-L-threonyl-[protein] + ADP + H(+)</text>
        <dbReference type="Rhea" id="RHEA:46608"/>
        <dbReference type="Rhea" id="RHEA-COMP:11060"/>
        <dbReference type="Rhea" id="RHEA-COMP:11605"/>
        <dbReference type="ChEBI" id="CHEBI:15378"/>
        <dbReference type="ChEBI" id="CHEBI:30013"/>
        <dbReference type="ChEBI" id="CHEBI:30616"/>
        <dbReference type="ChEBI" id="CHEBI:61977"/>
        <dbReference type="ChEBI" id="CHEBI:456216"/>
        <dbReference type="EC" id="2.7.11.1"/>
    </reaction>
</comment>
<accession>A0A9Q0VAW6</accession>
<organism evidence="9 10">
    <name type="scientific">Salix purpurea</name>
    <name type="common">Purple osier willow</name>
    <dbReference type="NCBI Taxonomy" id="77065"/>
    <lineage>
        <taxon>Eukaryota</taxon>
        <taxon>Viridiplantae</taxon>
        <taxon>Streptophyta</taxon>
        <taxon>Embryophyta</taxon>
        <taxon>Tracheophyta</taxon>
        <taxon>Spermatophyta</taxon>
        <taxon>Magnoliopsida</taxon>
        <taxon>eudicotyledons</taxon>
        <taxon>Gunneridae</taxon>
        <taxon>Pentapetalae</taxon>
        <taxon>rosids</taxon>
        <taxon>fabids</taxon>
        <taxon>Malpighiales</taxon>
        <taxon>Salicaceae</taxon>
        <taxon>Saliceae</taxon>
        <taxon>Salix</taxon>
    </lineage>
</organism>
<keyword evidence="2" id="KW-0723">Serine/threonine-protein kinase</keyword>